<keyword evidence="6" id="KW-1185">Reference proteome</keyword>
<dbReference type="GO" id="GO:0003700">
    <property type="term" value="F:DNA-binding transcription factor activity"/>
    <property type="evidence" value="ECO:0007669"/>
    <property type="project" value="InterPro"/>
</dbReference>
<protein>
    <submittedName>
        <fullName evidence="5">GntR family transcriptional regulator</fullName>
    </submittedName>
</protein>
<feature type="domain" description="HTH gntR-type" evidence="4">
    <location>
        <begin position="14"/>
        <end position="81"/>
    </location>
</feature>
<dbReference type="Gene3D" id="1.20.120.530">
    <property type="entry name" value="GntR ligand-binding domain-like"/>
    <property type="match status" value="1"/>
</dbReference>
<dbReference type="RefSeq" id="WP_332290512.1">
    <property type="nucleotide sequence ID" value="NZ_JAZIBG010000028.1"/>
</dbReference>
<evidence type="ECO:0000256" key="1">
    <source>
        <dbReference type="ARBA" id="ARBA00023015"/>
    </source>
</evidence>
<name>A0AAW9QGQ2_9BURK</name>
<dbReference type="Pfam" id="PF00392">
    <property type="entry name" value="GntR"/>
    <property type="match status" value="1"/>
</dbReference>
<evidence type="ECO:0000259" key="4">
    <source>
        <dbReference type="PROSITE" id="PS50949"/>
    </source>
</evidence>
<dbReference type="InterPro" id="IPR036388">
    <property type="entry name" value="WH-like_DNA-bd_sf"/>
</dbReference>
<dbReference type="PANTHER" id="PTHR43537:SF39">
    <property type="entry name" value="HTH-TYPE TRANSCRIPTIONAL REGULATOR MCBR"/>
    <property type="match status" value="1"/>
</dbReference>
<dbReference type="SMART" id="SM00895">
    <property type="entry name" value="FCD"/>
    <property type="match status" value="1"/>
</dbReference>
<keyword evidence="2" id="KW-0238">DNA-binding</keyword>
<organism evidence="5 6">
    <name type="scientific">Aquincola agrisoli</name>
    <dbReference type="NCBI Taxonomy" id="3119538"/>
    <lineage>
        <taxon>Bacteria</taxon>
        <taxon>Pseudomonadati</taxon>
        <taxon>Pseudomonadota</taxon>
        <taxon>Betaproteobacteria</taxon>
        <taxon>Burkholderiales</taxon>
        <taxon>Sphaerotilaceae</taxon>
        <taxon>Aquincola</taxon>
    </lineage>
</organism>
<evidence type="ECO:0000313" key="5">
    <source>
        <dbReference type="EMBL" id="MEF7615333.1"/>
    </source>
</evidence>
<dbReference type="SUPFAM" id="SSF46785">
    <property type="entry name" value="Winged helix' DNA-binding domain"/>
    <property type="match status" value="1"/>
</dbReference>
<keyword evidence="3" id="KW-0804">Transcription</keyword>
<reference evidence="5 6" key="1">
    <citation type="submission" date="2024-02" db="EMBL/GenBank/DDBJ databases">
        <title>Genome sequence of Aquincola sp. MAHUQ-54.</title>
        <authorList>
            <person name="Huq M.A."/>
        </authorList>
    </citation>
    <scope>NUCLEOTIDE SEQUENCE [LARGE SCALE GENOMIC DNA]</scope>
    <source>
        <strain evidence="5 6">MAHUQ-54</strain>
    </source>
</reference>
<dbReference type="GO" id="GO:0003677">
    <property type="term" value="F:DNA binding"/>
    <property type="evidence" value="ECO:0007669"/>
    <property type="project" value="UniProtKB-KW"/>
</dbReference>
<proteinExistence type="predicted"/>
<dbReference type="PROSITE" id="PS50949">
    <property type="entry name" value="HTH_GNTR"/>
    <property type="match status" value="1"/>
</dbReference>
<dbReference type="InterPro" id="IPR036390">
    <property type="entry name" value="WH_DNA-bd_sf"/>
</dbReference>
<comment type="caution">
    <text evidence="5">The sequence shown here is derived from an EMBL/GenBank/DDBJ whole genome shotgun (WGS) entry which is preliminary data.</text>
</comment>
<dbReference type="EMBL" id="JAZIBG010000028">
    <property type="protein sequence ID" value="MEF7615333.1"/>
    <property type="molecule type" value="Genomic_DNA"/>
</dbReference>
<accession>A0AAW9QGQ2</accession>
<sequence length="234" mass="26080">MALTALVTPVAKRQTLGADVHAQMRELLMSGQLMPGEQISLRSTAQALGVSVMPVREAMYQLVAEQALEITPNRAIRVPLMKVSRFREITLIRIHVEGLAVERAAQHASDALVAEMQGWNDRLEREMSLKKPDASKLITFNKELHFSAYRAAGMPTLLKMIESLWLRIGPILNYDLRGQSQRVAQRMPVIQHARMIEGMVRRDPAMAVEGLRLDIEGAAQHIVTSGVLVEADDE</sequence>
<dbReference type="SUPFAM" id="SSF48008">
    <property type="entry name" value="GntR ligand-binding domain-like"/>
    <property type="match status" value="1"/>
</dbReference>
<dbReference type="Gene3D" id="1.10.10.10">
    <property type="entry name" value="Winged helix-like DNA-binding domain superfamily/Winged helix DNA-binding domain"/>
    <property type="match status" value="1"/>
</dbReference>
<dbReference type="Proteomes" id="UP001336250">
    <property type="component" value="Unassembled WGS sequence"/>
</dbReference>
<dbReference type="SMART" id="SM00345">
    <property type="entry name" value="HTH_GNTR"/>
    <property type="match status" value="1"/>
</dbReference>
<gene>
    <name evidence="5" type="ORF">V4F39_15550</name>
</gene>
<dbReference type="Pfam" id="PF07729">
    <property type="entry name" value="FCD"/>
    <property type="match status" value="1"/>
</dbReference>
<keyword evidence="1" id="KW-0805">Transcription regulation</keyword>
<dbReference type="InterPro" id="IPR011711">
    <property type="entry name" value="GntR_C"/>
</dbReference>
<dbReference type="InterPro" id="IPR008920">
    <property type="entry name" value="TF_FadR/GntR_C"/>
</dbReference>
<evidence type="ECO:0000256" key="3">
    <source>
        <dbReference type="ARBA" id="ARBA00023163"/>
    </source>
</evidence>
<dbReference type="InterPro" id="IPR000524">
    <property type="entry name" value="Tscrpt_reg_HTH_GntR"/>
</dbReference>
<dbReference type="PANTHER" id="PTHR43537">
    <property type="entry name" value="TRANSCRIPTIONAL REGULATOR, GNTR FAMILY"/>
    <property type="match status" value="1"/>
</dbReference>
<dbReference type="AlphaFoldDB" id="A0AAW9QGQ2"/>
<evidence type="ECO:0000313" key="6">
    <source>
        <dbReference type="Proteomes" id="UP001336250"/>
    </source>
</evidence>
<evidence type="ECO:0000256" key="2">
    <source>
        <dbReference type="ARBA" id="ARBA00023125"/>
    </source>
</evidence>